<evidence type="ECO:0000259" key="8">
    <source>
        <dbReference type="Pfam" id="PF09335"/>
    </source>
</evidence>
<name>A0A4S8PQQ8_9ACTN</name>
<evidence type="ECO:0000256" key="3">
    <source>
        <dbReference type="ARBA" id="ARBA00022475"/>
    </source>
</evidence>
<evidence type="ECO:0000313" key="10">
    <source>
        <dbReference type="Proteomes" id="UP000308760"/>
    </source>
</evidence>
<sequence length="207" mass="21749">MLDQFTQFLDAAGEHGPAVLAFVFVVSAVEAVFGLGALVPAETALVLAAIVLAESPLLFAAVFAAAAGAFIGDHFGFAIGRRLGTRIADTRAVRRIGMERWHQAGRFVERRGVGVIVVARLLPGIRTLVAAAAGASQIRYRRFAPATGIAALVWSLLWVLGGATLGPAFLQIAERATLPVLTAVAAVVAAVIVLRLMRRRTKGTATR</sequence>
<comment type="caution">
    <text evidence="9">The sequence shown here is derived from an EMBL/GenBank/DDBJ whole genome shotgun (WGS) entry which is preliminary data.</text>
</comment>
<organism evidence="9 10">
    <name type="scientific">Glycomyces buryatensis</name>
    <dbReference type="NCBI Taxonomy" id="2570927"/>
    <lineage>
        <taxon>Bacteria</taxon>
        <taxon>Bacillati</taxon>
        <taxon>Actinomycetota</taxon>
        <taxon>Actinomycetes</taxon>
        <taxon>Glycomycetales</taxon>
        <taxon>Glycomycetaceae</taxon>
        <taxon>Glycomyces</taxon>
    </lineage>
</organism>
<dbReference type="EMBL" id="STGY01000083">
    <property type="protein sequence ID" value="THV33500.1"/>
    <property type="molecule type" value="Genomic_DNA"/>
</dbReference>
<reference evidence="10" key="1">
    <citation type="submission" date="2019-04" db="EMBL/GenBank/DDBJ databases">
        <title>Nocardioides xinjiangensis sp. nov.</title>
        <authorList>
            <person name="Liu S."/>
        </authorList>
    </citation>
    <scope>NUCLEOTIDE SEQUENCE [LARGE SCALE GENOMIC DNA]</scope>
    <source>
        <strain evidence="10">18</strain>
    </source>
</reference>
<feature type="domain" description="VTT" evidence="8">
    <location>
        <begin position="40"/>
        <end position="163"/>
    </location>
</feature>
<feature type="transmembrane region" description="Helical" evidence="7">
    <location>
        <begin position="149"/>
        <end position="170"/>
    </location>
</feature>
<keyword evidence="3 7" id="KW-1003">Cell membrane</keyword>
<dbReference type="AlphaFoldDB" id="A0A4S8PQQ8"/>
<dbReference type="PANTHER" id="PTHR30353">
    <property type="entry name" value="INNER MEMBRANE PROTEIN DEDA-RELATED"/>
    <property type="match status" value="1"/>
</dbReference>
<proteinExistence type="inferred from homology"/>
<feature type="transmembrane region" description="Helical" evidence="7">
    <location>
        <begin position="18"/>
        <end position="39"/>
    </location>
</feature>
<feature type="transmembrane region" description="Helical" evidence="7">
    <location>
        <begin position="176"/>
        <end position="197"/>
    </location>
</feature>
<accession>A0A4S8PQQ8</accession>
<comment type="subcellular location">
    <subcellularLocation>
        <location evidence="1 7">Cell membrane</location>
        <topology evidence="1 7">Multi-pass membrane protein</topology>
    </subcellularLocation>
</comment>
<evidence type="ECO:0000256" key="1">
    <source>
        <dbReference type="ARBA" id="ARBA00004651"/>
    </source>
</evidence>
<evidence type="ECO:0000256" key="5">
    <source>
        <dbReference type="ARBA" id="ARBA00022989"/>
    </source>
</evidence>
<comment type="similarity">
    <text evidence="2 7">Belongs to the DedA family.</text>
</comment>
<reference evidence="9 10" key="2">
    <citation type="submission" date="2019-05" db="EMBL/GenBank/DDBJ databases">
        <title>Glycomyces buryatensis sp. nov.</title>
        <authorList>
            <person name="Nikitina E."/>
        </authorList>
    </citation>
    <scope>NUCLEOTIDE SEQUENCE [LARGE SCALE GENOMIC DNA]</scope>
    <source>
        <strain evidence="9 10">18</strain>
    </source>
</reference>
<feature type="transmembrane region" description="Helical" evidence="7">
    <location>
        <begin position="45"/>
        <end position="72"/>
    </location>
</feature>
<dbReference type="Proteomes" id="UP000308760">
    <property type="component" value="Unassembled WGS sequence"/>
</dbReference>
<evidence type="ECO:0000256" key="7">
    <source>
        <dbReference type="RuleBase" id="RU367016"/>
    </source>
</evidence>
<protein>
    <submittedName>
        <fullName evidence="9">DedA family protein</fullName>
    </submittedName>
</protein>
<evidence type="ECO:0000256" key="6">
    <source>
        <dbReference type="ARBA" id="ARBA00023136"/>
    </source>
</evidence>
<gene>
    <name evidence="9" type="ORF">FAB82_25520</name>
</gene>
<evidence type="ECO:0000256" key="2">
    <source>
        <dbReference type="ARBA" id="ARBA00010792"/>
    </source>
</evidence>
<keyword evidence="6 7" id="KW-0472">Membrane</keyword>
<dbReference type="RefSeq" id="WP_136537381.1">
    <property type="nucleotide sequence ID" value="NZ_STGY01000083.1"/>
</dbReference>
<keyword evidence="10" id="KW-1185">Reference proteome</keyword>
<dbReference type="GO" id="GO:0005886">
    <property type="term" value="C:plasma membrane"/>
    <property type="evidence" value="ECO:0007669"/>
    <property type="project" value="UniProtKB-SubCell"/>
</dbReference>
<dbReference type="PANTHER" id="PTHR30353:SF15">
    <property type="entry name" value="INNER MEMBRANE PROTEIN YABI"/>
    <property type="match status" value="1"/>
</dbReference>
<dbReference type="Pfam" id="PF09335">
    <property type="entry name" value="VTT_dom"/>
    <property type="match status" value="1"/>
</dbReference>
<evidence type="ECO:0000313" key="9">
    <source>
        <dbReference type="EMBL" id="THV33500.1"/>
    </source>
</evidence>
<keyword evidence="4 7" id="KW-0812">Transmembrane</keyword>
<evidence type="ECO:0000256" key="4">
    <source>
        <dbReference type="ARBA" id="ARBA00022692"/>
    </source>
</evidence>
<dbReference type="InterPro" id="IPR032818">
    <property type="entry name" value="DedA-like"/>
</dbReference>
<dbReference type="OrthoDB" id="9796672at2"/>
<dbReference type="InterPro" id="IPR032816">
    <property type="entry name" value="VTT_dom"/>
</dbReference>
<keyword evidence="5 7" id="KW-1133">Transmembrane helix</keyword>